<gene>
    <name evidence="3" type="ORF">H8R02_17350</name>
</gene>
<dbReference type="AlphaFoldDB" id="A0A923S6K3"/>
<reference evidence="3" key="1">
    <citation type="submission" date="2020-08" db="EMBL/GenBank/DDBJ databases">
        <title>Ramlibacter sp. GTP1 16S ribosomal RNA gene genome sequencing and assembly.</title>
        <authorList>
            <person name="Kang M."/>
        </authorList>
    </citation>
    <scope>NUCLEOTIDE SEQUENCE</scope>
    <source>
        <strain evidence="3">GTP1</strain>
    </source>
</reference>
<dbReference type="Gene3D" id="3.40.190.10">
    <property type="entry name" value="Periplasmic binding protein-like II"/>
    <property type="match status" value="1"/>
</dbReference>
<name>A0A923S6K3_9BURK</name>
<dbReference type="InterPro" id="IPR005064">
    <property type="entry name" value="BUG"/>
</dbReference>
<protein>
    <submittedName>
        <fullName evidence="3">Tripartite tricarboxylate transporter substrate binding protein</fullName>
    </submittedName>
</protein>
<comment type="caution">
    <text evidence="3">The sequence shown here is derived from an EMBL/GenBank/DDBJ whole genome shotgun (WGS) entry which is preliminary data.</text>
</comment>
<dbReference type="PIRSF" id="PIRSF017082">
    <property type="entry name" value="YflP"/>
    <property type="match status" value="1"/>
</dbReference>
<keyword evidence="2" id="KW-0732">Signal</keyword>
<dbReference type="PANTHER" id="PTHR42928:SF5">
    <property type="entry name" value="BLR1237 PROTEIN"/>
    <property type="match status" value="1"/>
</dbReference>
<evidence type="ECO:0000256" key="2">
    <source>
        <dbReference type="SAM" id="SignalP"/>
    </source>
</evidence>
<dbReference type="PANTHER" id="PTHR42928">
    <property type="entry name" value="TRICARBOXYLATE-BINDING PROTEIN"/>
    <property type="match status" value="1"/>
</dbReference>
<evidence type="ECO:0000313" key="4">
    <source>
        <dbReference type="Proteomes" id="UP000596827"/>
    </source>
</evidence>
<comment type="similarity">
    <text evidence="1">Belongs to the UPF0065 (bug) family.</text>
</comment>
<dbReference type="EMBL" id="JACORU010000006">
    <property type="protein sequence ID" value="MBC5766237.1"/>
    <property type="molecule type" value="Genomic_DNA"/>
</dbReference>
<feature type="chain" id="PRO_5037088173" evidence="2">
    <location>
        <begin position="28"/>
        <end position="330"/>
    </location>
</feature>
<dbReference type="SUPFAM" id="SSF53850">
    <property type="entry name" value="Periplasmic binding protein-like II"/>
    <property type="match status" value="1"/>
</dbReference>
<dbReference type="InterPro" id="IPR042100">
    <property type="entry name" value="Bug_dom1"/>
</dbReference>
<dbReference type="Gene3D" id="3.40.190.150">
    <property type="entry name" value="Bordetella uptake gene, domain 1"/>
    <property type="match status" value="1"/>
</dbReference>
<dbReference type="RefSeq" id="WP_187082706.1">
    <property type="nucleotide sequence ID" value="NZ_JACORU010000006.1"/>
</dbReference>
<feature type="signal peptide" evidence="2">
    <location>
        <begin position="1"/>
        <end position="27"/>
    </location>
</feature>
<dbReference type="CDD" id="cd07012">
    <property type="entry name" value="PBP2_Bug_TTT"/>
    <property type="match status" value="1"/>
</dbReference>
<keyword evidence="4" id="KW-1185">Reference proteome</keyword>
<proteinExistence type="inferred from homology"/>
<sequence>MSQPNALIARRRLLLGAAAFTALPALRAQQRFPVAGRPVRLVVSFPPGGGADAVGRRIAPLLAERWGVPVVVENKGGANQLIAAQDAAQATPDGHTLLLATEAVLTALPHQLAKLGYEPFKDLRPVAPIFRSGVVLVVHPSLPARNLAELAQYARANSGKLNYASWGGLISVAYPAMLARQWRVEMTNVPYKGIGPMLPDLLENRVQLAVEASPQGMAQIKAGKLRPLAVTGTTRMPALPDVPTFAEQGVQGFEYNGSVGIFANGRVPDDVVGTINQHVSAAGADAGVRQLLEQANYEPFQAPPEQYAQMVRGAYEMWGPIVRDFGLRLD</sequence>
<evidence type="ECO:0000256" key="1">
    <source>
        <dbReference type="ARBA" id="ARBA00006987"/>
    </source>
</evidence>
<organism evidence="3 4">
    <name type="scientific">Ramlibacter albus</name>
    <dbReference type="NCBI Taxonomy" id="2079448"/>
    <lineage>
        <taxon>Bacteria</taxon>
        <taxon>Pseudomonadati</taxon>
        <taxon>Pseudomonadota</taxon>
        <taxon>Betaproteobacteria</taxon>
        <taxon>Burkholderiales</taxon>
        <taxon>Comamonadaceae</taxon>
        <taxon>Ramlibacter</taxon>
    </lineage>
</organism>
<evidence type="ECO:0000313" key="3">
    <source>
        <dbReference type="EMBL" id="MBC5766237.1"/>
    </source>
</evidence>
<accession>A0A923S6K3</accession>
<dbReference type="Pfam" id="PF03401">
    <property type="entry name" value="TctC"/>
    <property type="match status" value="1"/>
</dbReference>
<dbReference type="Proteomes" id="UP000596827">
    <property type="component" value="Unassembled WGS sequence"/>
</dbReference>